<dbReference type="SMART" id="SM00220">
    <property type="entry name" value="S_TKc"/>
    <property type="match status" value="1"/>
</dbReference>
<dbReference type="PANTHER" id="PTHR45832">
    <property type="entry name" value="SERINE/THREONINE-PROTEIN KINASE SAMKA-RELATED-RELATED"/>
    <property type="match status" value="1"/>
</dbReference>
<evidence type="ECO:0000256" key="1">
    <source>
        <dbReference type="ARBA" id="ARBA00008874"/>
    </source>
</evidence>
<dbReference type="Proteomes" id="UP000546986">
    <property type="component" value="Unassembled WGS sequence"/>
</dbReference>
<evidence type="ECO:0000313" key="6">
    <source>
        <dbReference type="EMBL" id="NXO30357.1"/>
    </source>
</evidence>
<name>A0A7L1R3C7_9PASS</name>
<gene>
    <name evidence="6" type="primary">Pak1_2</name>
    <name evidence="6" type="ORF">CISJUN_R07519</name>
</gene>
<comment type="caution">
    <text evidence="6">The sequence shown here is derived from an EMBL/GenBank/DDBJ whole genome shotgun (WGS) entry which is preliminary data.</text>
</comment>
<protein>
    <recommendedName>
        <fullName evidence="2">non-specific serine/threonine protein kinase</fullName>
        <ecNumber evidence="2">2.7.11.1</ecNumber>
    </recommendedName>
</protein>
<reference evidence="6 7" key="1">
    <citation type="submission" date="2019-09" db="EMBL/GenBank/DDBJ databases">
        <title>Bird 10,000 Genomes (B10K) Project - Family phase.</title>
        <authorList>
            <person name="Zhang G."/>
        </authorList>
    </citation>
    <scope>NUCLEOTIDE SEQUENCE [LARGE SCALE GENOMIC DNA]</scope>
    <source>
        <strain evidence="6">B10K-DU-002-30</strain>
        <tissue evidence="6">Muscle</tissue>
    </source>
</reference>
<dbReference type="InterPro" id="IPR051931">
    <property type="entry name" value="PAK3-like"/>
</dbReference>
<dbReference type="EMBL" id="VXBR01010169">
    <property type="protein sequence ID" value="NXO30357.1"/>
    <property type="molecule type" value="Genomic_DNA"/>
</dbReference>
<feature type="non-terminal residue" evidence="6">
    <location>
        <position position="210"/>
    </location>
</feature>
<dbReference type="PROSITE" id="PS50011">
    <property type="entry name" value="PROTEIN_KINASE_DOM"/>
    <property type="match status" value="1"/>
</dbReference>
<organism evidence="6 7">
    <name type="scientific">Cisticola juncidis</name>
    <dbReference type="NCBI Taxonomy" id="52622"/>
    <lineage>
        <taxon>Eukaryota</taxon>
        <taxon>Metazoa</taxon>
        <taxon>Chordata</taxon>
        <taxon>Craniata</taxon>
        <taxon>Vertebrata</taxon>
        <taxon>Euteleostomi</taxon>
        <taxon>Archelosauria</taxon>
        <taxon>Archosauria</taxon>
        <taxon>Dinosauria</taxon>
        <taxon>Saurischia</taxon>
        <taxon>Theropoda</taxon>
        <taxon>Coelurosauria</taxon>
        <taxon>Aves</taxon>
        <taxon>Neognathae</taxon>
        <taxon>Neoaves</taxon>
        <taxon>Telluraves</taxon>
        <taxon>Australaves</taxon>
        <taxon>Passeriformes</taxon>
        <taxon>Sylvioidea</taxon>
        <taxon>Cisticolidae</taxon>
        <taxon>Cisticola</taxon>
    </lineage>
</organism>
<dbReference type="PANTHER" id="PTHR45832:SF22">
    <property type="entry name" value="SERINE_THREONINE-PROTEIN KINASE SAMKA-RELATED"/>
    <property type="match status" value="1"/>
</dbReference>
<keyword evidence="7" id="KW-1185">Reference proteome</keyword>
<dbReference type="SUPFAM" id="SSF56112">
    <property type="entry name" value="Protein kinase-like (PK-like)"/>
    <property type="match status" value="1"/>
</dbReference>
<dbReference type="InterPro" id="IPR000719">
    <property type="entry name" value="Prot_kinase_dom"/>
</dbReference>
<keyword evidence="6" id="KW-0808">Transferase</keyword>
<comment type="similarity">
    <text evidence="1">Belongs to the protein kinase superfamily. STE Ser/Thr protein kinase family. STE20 subfamily.</text>
</comment>
<dbReference type="GO" id="GO:0004674">
    <property type="term" value="F:protein serine/threonine kinase activity"/>
    <property type="evidence" value="ECO:0007669"/>
    <property type="project" value="UniProtKB-EC"/>
</dbReference>
<dbReference type="AlphaFoldDB" id="A0A7L1R3C7"/>
<dbReference type="InterPro" id="IPR008271">
    <property type="entry name" value="Ser/Thr_kinase_AS"/>
</dbReference>
<dbReference type="GO" id="GO:0005524">
    <property type="term" value="F:ATP binding"/>
    <property type="evidence" value="ECO:0007669"/>
    <property type="project" value="UniProtKB-KW"/>
</dbReference>
<evidence type="ECO:0000259" key="5">
    <source>
        <dbReference type="PROSITE" id="PS50011"/>
    </source>
</evidence>
<proteinExistence type="inferred from homology"/>
<dbReference type="InterPro" id="IPR011009">
    <property type="entry name" value="Kinase-like_dom_sf"/>
</dbReference>
<dbReference type="Gene3D" id="1.10.510.10">
    <property type="entry name" value="Transferase(Phosphotransferase) domain 1"/>
    <property type="match status" value="1"/>
</dbReference>
<sequence>TYLVHEQLWLVMEHRDGGTLNNVINETHMSEDEIAAVSQECLQGLDSFHSNHMIHQDVKSLNILLRIDGSVKLVADFGLSAQFSPEQSRWNSVLETPWWMAPEVVMHQPYGPKVDTWLLQANPQDLIHPHRTHYTLSMCKTVSYEGIPQLWQPKLLSPLLPDFLSCCLQTDKAWHWSAKELLQHQSVTLPKPPSSLVPLNVSVKKWKKTR</sequence>
<dbReference type="Pfam" id="PF00069">
    <property type="entry name" value="Pkinase"/>
    <property type="match status" value="1"/>
</dbReference>
<keyword evidence="4" id="KW-0067">ATP-binding</keyword>
<dbReference type="PROSITE" id="PS00108">
    <property type="entry name" value="PROTEIN_KINASE_ST"/>
    <property type="match status" value="1"/>
</dbReference>
<evidence type="ECO:0000256" key="3">
    <source>
        <dbReference type="ARBA" id="ARBA00022741"/>
    </source>
</evidence>
<feature type="domain" description="Protein kinase" evidence="5">
    <location>
        <begin position="1"/>
        <end position="187"/>
    </location>
</feature>
<accession>A0A7L1R3C7</accession>
<dbReference type="EC" id="2.7.11.1" evidence="2"/>
<feature type="non-terminal residue" evidence="6">
    <location>
        <position position="1"/>
    </location>
</feature>
<evidence type="ECO:0000256" key="4">
    <source>
        <dbReference type="ARBA" id="ARBA00022840"/>
    </source>
</evidence>
<keyword evidence="3" id="KW-0547">Nucleotide-binding</keyword>
<evidence type="ECO:0000313" key="7">
    <source>
        <dbReference type="Proteomes" id="UP000546986"/>
    </source>
</evidence>
<evidence type="ECO:0000256" key="2">
    <source>
        <dbReference type="ARBA" id="ARBA00012513"/>
    </source>
</evidence>
<keyword evidence="6" id="KW-0418">Kinase</keyword>